<dbReference type="GeneID" id="78512303"/>
<dbReference type="FunFam" id="3.40.50.300:FF:000221">
    <property type="entry name" value="Multidrug ABC transporter ATP-binding protein"/>
    <property type="match status" value="1"/>
</dbReference>
<comment type="subcellular location">
    <subcellularLocation>
        <location evidence="1">Cell inner membrane</location>
        <topology evidence="1">Multi-pass membrane protein</topology>
    </subcellularLocation>
</comment>
<feature type="transmembrane region" description="Helical" evidence="10">
    <location>
        <begin position="255"/>
        <end position="276"/>
    </location>
</feature>
<dbReference type="OrthoDB" id="9806127at2"/>
<dbReference type="PANTHER" id="PTHR43394">
    <property type="entry name" value="ATP-DEPENDENT PERMEASE MDL1, MITOCHONDRIAL"/>
    <property type="match status" value="1"/>
</dbReference>
<keyword evidence="3" id="KW-1003">Cell membrane</keyword>
<dbReference type="Gene3D" id="1.20.1560.10">
    <property type="entry name" value="ABC transporter type 1, transmembrane domain"/>
    <property type="match status" value="1"/>
</dbReference>
<feature type="transmembrane region" description="Helical" evidence="10">
    <location>
        <begin position="282"/>
        <end position="302"/>
    </location>
</feature>
<dbReference type="Pfam" id="PF00005">
    <property type="entry name" value="ABC_tran"/>
    <property type="match status" value="1"/>
</dbReference>
<dbReference type="PROSITE" id="PS50893">
    <property type="entry name" value="ABC_TRANSPORTER_2"/>
    <property type="match status" value="1"/>
</dbReference>
<dbReference type="PATRIC" id="fig|633147.7.peg.663"/>
<keyword evidence="14" id="KW-1185">Reference proteome</keyword>
<evidence type="ECO:0000259" key="11">
    <source>
        <dbReference type="PROSITE" id="PS50893"/>
    </source>
</evidence>
<dbReference type="SMART" id="SM00382">
    <property type="entry name" value="AAA"/>
    <property type="match status" value="1"/>
</dbReference>
<dbReference type="CDD" id="cd07346">
    <property type="entry name" value="ABC_6TM_exporters"/>
    <property type="match status" value="1"/>
</dbReference>
<dbReference type="InterPro" id="IPR027417">
    <property type="entry name" value="P-loop_NTPase"/>
</dbReference>
<dbReference type="GO" id="GO:0016887">
    <property type="term" value="F:ATP hydrolysis activity"/>
    <property type="evidence" value="ECO:0007669"/>
    <property type="project" value="InterPro"/>
</dbReference>
<gene>
    <name evidence="13" type="ordered locus">Olsu_0886</name>
</gene>
<evidence type="ECO:0000256" key="4">
    <source>
        <dbReference type="ARBA" id="ARBA00022692"/>
    </source>
</evidence>
<dbReference type="Pfam" id="PF00664">
    <property type="entry name" value="ABC_membrane"/>
    <property type="match status" value="1"/>
</dbReference>
<accession>E1R034</accession>
<evidence type="ECO:0000313" key="13">
    <source>
        <dbReference type="EMBL" id="ADK67998.1"/>
    </source>
</evidence>
<keyword evidence="2" id="KW-0813">Transport</keyword>
<dbReference type="InterPro" id="IPR003439">
    <property type="entry name" value="ABC_transporter-like_ATP-bd"/>
</dbReference>
<evidence type="ECO:0000256" key="6">
    <source>
        <dbReference type="ARBA" id="ARBA00022840"/>
    </source>
</evidence>
<feature type="transmembrane region" description="Helical" evidence="10">
    <location>
        <begin position="166"/>
        <end position="184"/>
    </location>
</feature>
<dbReference type="GO" id="GO:0015421">
    <property type="term" value="F:ABC-type oligopeptide transporter activity"/>
    <property type="evidence" value="ECO:0007669"/>
    <property type="project" value="TreeGrafter"/>
</dbReference>
<dbReference type="InterPro" id="IPR017871">
    <property type="entry name" value="ABC_transporter-like_CS"/>
</dbReference>
<evidence type="ECO:0000256" key="9">
    <source>
        <dbReference type="ARBA" id="ARBA00023455"/>
    </source>
</evidence>
<evidence type="ECO:0000313" key="14">
    <source>
        <dbReference type="Proteomes" id="UP000000333"/>
    </source>
</evidence>
<keyword evidence="6" id="KW-0067">ATP-binding</keyword>
<evidence type="ECO:0000256" key="2">
    <source>
        <dbReference type="ARBA" id="ARBA00022448"/>
    </source>
</evidence>
<dbReference type="GO" id="GO:0005886">
    <property type="term" value="C:plasma membrane"/>
    <property type="evidence" value="ECO:0007669"/>
    <property type="project" value="UniProtKB-SubCell"/>
</dbReference>
<reference evidence="13 14" key="1">
    <citation type="journal article" date="2010" name="Stand. Genomic Sci.">
        <title>Complete genome sequence of Olsenella uli type strain (VPI D76D-27C).</title>
        <authorList>
            <person name="Goker M."/>
            <person name="Held B."/>
            <person name="Lucas S."/>
            <person name="Nolan M."/>
            <person name="Yasawong M."/>
            <person name="Glavina Del Rio T."/>
            <person name="Tice H."/>
            <person name="Cheng J.F."/>
            <person name="Bruce D."/>
            <person name="Detter J.C."/>
            <person name="Tapia R."/>
            <person name="Han C."/>
            <person name="Goodwin L."/>
            <person name="Pitluck S."/>
            <person name="Liolios K."/>
            <person name="Ivanova N."/>
            <person name="Mavromatis K."/>
            <person name="Mikhailova N."/>
            <person name="Pati A."/>
            <person name="Chen A."/>
            <person name="Palaniappan K."/>
            <person name="Land M."/>
            <person name="Hauser L."/>
            <person name="Chang Y.J."/>
            <person name="Jeffries C.D."/>
            <person name="Rohde M."/>
            <person name="Sikorski J."/>
            <person name="Pukall R."/>
            <person name="Woyke T."/>
            <person name="Bristow J."/>
            <person name="Eisen J.A."/>
            <person name="Markowitz V."/>
            <person name="Hugenholtz P."/>
            <person name="Kyrpides N.C."/>
            <person name="Klenk H.P."/>
            <person name="Lapidus A."/>
        </authorList>
    </citation>
    <scope>NUCLEOTIDE SEQUENCE [LARGE SCALE GENOMIC DNA]</scope>
    <source>
        <strain evidence="14">ATCC 49627 / DSM 7084 / CIP 109912 / JCM 12494 / NCIMB 702895 / VPI D76D-27C</strain>
    </source>
</reference>
<keyword evidence="7 10" id="KW-1133">Transmembrane helix</keyword>
<feature type="domain" description="ABC transporter" evidence="11">
    <location>
        <begin position="346"/>
        <end position="579"/>
    </location>
</feature>
<evidence type="ECO:0000256" key="10">
    <source>
        <dbReference type="SAM" id="Phobius"/>
    </source>
</evidence>
<proteinExistence type="inferred from homology"/>
<keyword evidence="4 10" id="KW-0812">Transmembrane</keyword>
<organism evidence="13 14">
    <name type="scientific">Olsenella uli (strain ATCC 49627 / DSM 7084 / CCUG 31166 / CIP 109912 / JCM 12494 / LMG 11480 / NCIMB 702895 / VPI D76D-27C)</name>
    <name type="common">Lactobacillus uli</name>
    <dbReference type="NCBI Taxonomy" id="633147"/>
    <lineage>
        <taxon>Bacteria</taxon>
        <taxon>Bacillati</taxon>
        <taxon>Actinomycetota</taxon>
        <taxon>Coriobacteriia</taxon>
        <taxon>Coriobacteriales</taxon>
        <taxon>Atopobiaceae</taxon>
        <taxon>Olsenella</taxon>
    </lineage>
</organism>
<evidence type="ECO:0000256" key="8">
    <source>
        <dbReference type="ARBA" id="ARBA00023136"/>
    </source>
</evidence>
<dbReference type="RefSeq" id="WP_013251750.1">
    <property type="nucleotide sequence ID" value="NC_014363.1"/>
</dbReference>
<dbReference type="AlphaFoldDB" id="E1R034"/>
<dbReference type="Gene3D" id="3.40.50.300">
    <property type="entry name" value="P-loop containing nucleotide triphosphate hydrolases"/>
    <property type="match status" value="1"/>
</dbReference>
<evidence type="ECO:0000256" key="5">
    <source>
        <dbReference type="ARBA" id="ARBA00022741"/>
    </source>
</evidence>
<feature type="domain" description="ABC transmembrane type-1" evidence="12">
    <location>
        <begin position="28"/>
        <end position="311"/>
    </location>
</feature>
<dbReference type="GO" id="GO:0005524">
    <property type="term" value="F:ATP binding"/>
    <property type="evidence" value="ECO:0007669"/>
    <property type="project" value="UniProtKB-KW"/>
</dbReference>
<dbReference type="InterPro" id="IPR039421">
    <property type="entry name" value="Type_1_exporter"/>
</dbReference>
<evidence type="ECO:0000256" key="7">
    <source>
        <dbReference type="ARBA" id="ARBA00022989"/>
    </source>
</evidence>
<protein>
    <submittedName>
        <fullName evidence="13">ABC transporter related protein</fullName>
    </submittedName>
</protein>
<dbReference type="InterPro" id="IPR036640">
    <property type="entry name" value="ABC1_TM_sf"/>
</dbReference>
<evidence type="ECO:0000259" key="12">
    <source>
        <dbReference type="PROSITE" id="PS50929"/>
    </source>
</evidence>
<evidence type="ECO:0000256" key="1">
    <source>
        <dbReference type="ARBA" id="ARBA00004429"/>
    </source>
</evidence>
<name>E1R034_OLSUV</name>
<feature type="transmembrane region" description="Helical" evidence="10">
    <location>
        <begin position="64"/>
        <end position="85"/>
    </location>
</feature>
<dbReference type="eggNOG" id="COG1132">
    <property type="taxonomic scope" value="Bacteria"/>
</dbReference>
<dbReference type="STRING" id="633147.Olsu_0886"/>
<dbReference type="KEGG" id="ols:Olsu_0886"/>
<dbReference type="InterPro" id="IPR011527">
    <property type="entry name" value="ABC1_TM_dom"/>
</dbReference>
<sequence length="591" mass="63113">MGKREEREIDPLSRLLGWAGPTNRALYVLSVALAVIGVVGNVLPYYTAGQMVLGVLGGNRSLGFYGGWCAFAAVSFGCHIVFHYASTSVSHIATFRTISSVRRRLASKLTRVPMGYVLDTPSGTLKNILVEKADGIEVALAHVVPEMTSDLLVPIAVVAYLFSLDWRLALVSLATIPVGALVYGQMMRDYEEWYGRTVTTGNEMSSAAVEYVNGIEVIKAFGRSASSYEKFSRAVHAYAHSFIDWMAHCQIWSDLGLSIMPATLVGVLPVGCLLVASGQLEPATFVLAAILSLGIFPPLYAAMSFMDSLAQLGTVVGQIADVLGQGEQLRADEPSSGLRAGEVPSIELTDVRFSYGDAEVLHGVDLSVEAGTVCALVGPSGSGKSTLARLMAGFWDPGEGSVCLGGVPLTSLSASQLADEVAYVSQDNYLFDQSIMENIRMGRPDATDEEVMEVARQSGCHDFIMALDHGYQTVVGGGGGHLSGGERQRVAIARAMLHDSPVVILDEATAYTDPESEAQVEAAVSRLVAGRTLVVIAHRLSTITDADKIVVVDDGRIRASGTHEELMGSCELYRKMYQAHMGARDMASEGE</sequence>
<dbReference type="PROSITE" id="PS50929">
    <property type="entry name" value="ABC_TM1F"/>
    <property type="match status" value="1"/>
</dbReference>
<comment type="similarity">
    <text evidence="9">Belongs to the ABC transporter superfamily. Siderophore-Fe(3+) uptake transporter (SIUT) (TC 3.A.1.21) family.</text>
</comment>
<dbReference type="SUPFAM" id="SSF90123">
    <property type="entry name" value="ABC transporter transmembrane region"/>
    <property type="match status" value="1"/>
</dbReference>
<keyword evidence="5" id="KW-0547">Nucleotide-binding</keyword>
<dbReference type="EMBL" id="CP002106">
    <property type="protein sequence ID" value="ADK67998.1"/>
    <property type="molecule type" value="Genomic_DNA"/>
</dbReference>
<dbReference type="Proteomes" id="UP000000333">
    <property type="component" value="Chromosome"/>
</dbReference>
<dbReference type="InterPro" id="IPR003593">
    <property type="entry name" value="AAA+_ATPase"/>
</dbReference>
<dbReference type="HOGENOM" id="CLU_000604_84_9_11"/>
<dbReference type="PANTHER" id="PTHR43394:SF1">
    <property type="entry name" value="ATP-BINDING CASSETTE SUB-FAMILY B MEMBER 10, MITOCHONDRIAL"/>
    <property type="match status" value="1"/>
</dbReference>
<feature type="transmembrane region" description="Helical" evidence="10">
    <location>
        <begin position="25"/>
        <end position="43"/>
    </location>
</feature>
<dbReference type="SUPFAM" id="SSF52540">
    <property type="entry name" value="P-loop containing nucleoside triphosphate hydrolases"/>
    <property type="match status" value="1"/>
</dbReference>
<keyword evidence="8 10" id="KW-0472">Membrane</keyword>
<dbReference type="PROSITE" id="PS00211">
    <property type="entry name" value="ABC_TRANSPORTER_1"/>
    <property type="match status" value="1"/>
</dbReference>
<evidence type="ECO:0000256" key="3">
    <source>
        <dbReference type="ARBA" id="ARBA00022475"/>
    </source>
</evidence>